<dbReference type="Gramene" id="PUZ41930">
    <property type="protein sequence ID" value="PUZ41930"/>
    <property type="gene ID" value="GQ55_9G542900"/>
</dbReference>
<accession>A0A2T7CEZ5</accession>
<sequence>MGAPLVHIFMCVQITLWGPGGNSISCLCADKCKGRHIQMQVSKVCTGLRFPVVVVACVVIGQSFSLPYSLFFEVMKSLFCFCPIARDELFHVLLNLNPTYSPESCTIDARLNRKNDLQLAAIGPK</sequence>
<keyword evidence="1" id="KW-0472">Membrane</keyword>
<protein>
    <submittedName>
        <fullName evidence="2">Uncharacterized protein</fullName>
    </submittedName>
</protein>
<dbReference type="AlphaFoldDB" id="A0A2T7CEZ5"/>
<organism evidence="2 3">
    <name type="scientific">Panicum hallii var. hallii</name>
    <dbReference type="NCBI Taxonomy" id="1504633"/>
    <lineage>
        <taxon>Eukaryota</taxon>
        <taxon>Viridiplantae</taxon>
        <taxon>Streptophyta</taxon>
        <taxon>Embryophyta</taxon>
        <taxon>Tracheophyta</taxon>
        <taxon>Spermatophyta</taxon>
        <taxon>Magnoliopsida</taxon>
        <taxon>Liliopsida</taxon>
        <taxon>Poales</taxon>
        <taxon>Poaceae</taxon>
        <taxon>PACMAD clade</taxon>
        <taxon>Panicoideae</taxon>
        <taxon>Panicodae</taxon>
        <taxon>Paniceae</taxon>
        <taxon>Panicinae</taxon>
        <taxon>Panicum</taxon>
        <taxon>Panicum sect. Panicum</taxon>
    </lineage>
</organism>
<keyword evidence="1" id="KW-0812">Transmembrane</keyword>
<dbReference type="EMBL" id="CM009757">
    <property type="protein sequence ID" value="PUZ41930.1"/>
    <property type="molecule type" value="Genomic_DNA"/>
</dbReference>
<reference evidence="2 3" key="1">
    <citation type="submission" date="2018-04" db="EMBL/GenBank/DDBJ databases">
        <title>WGS assembly of Panicum hallii var. hallii HAL2.</title>
        <authorList>
            <person name="Lovell J."/>
            <person name="Jenkins J."/>
            <person name="Lowry D."/>
            <person name="Mamidi S."/>
            <person name="Sreedasyam A."/>
            <person name="Weng X."/>
            <person name="Barry K."/>
            <person name="Bonette J."/>
            <person name="Campitelli B."/>
            <person name="Daum C."/>
            <person name="Gordon S."/>
            <person name="Gould B."/>
            <person name="Lipzen A."/>
            <person name="MacQueen A."/>
            <person name="Palacio-Mejia J."/>
            <person name="Plott C."/>
            <person name="Shakirov E."/>
            <person name="Shu S."/>
            <person name="Yoshinaga Y."/>
            <person name="Zane M."/>
            <person name="Rokhsar D."/>
            <person name="Grimwood J."/>
            <person name="Schmutz J."/>
            <person name="Juenger T."/>
        </authorList>
    </citation>
    <scope>NUCLEOTIDE SEQUENCE [LARGE SCALE GENOMIC DNA]</scope>
    <source>
        <strain evidence="3">cv. HAL2</strain>
    </source>
</reference>
<gene>
    <name evidence="2" type="ORF">GQ55_9G542900</name>
</gene>
<evidence type="ECO:0000256" key="1">
    <source>
        <dbReference type="SAM" id="Phobius"/>
    </source>
</evidence>
<keyword evidence="3" id="KW-1185">Reference proteome</keyword>
<feature type="transmembrane region" description="Helical" evidence="1">
    <location>
        <begin position="50"/>
        <end position="72"/>
    </location>
</feature>
<keyword evidence="1" id="KW-1133">Transmembrane helix</keyword>
<evidence type="ECO:0000313" key="3">
    <source>
        <dbReference type="Proteomes" id="UP000244336"/>
    </source>
</evidence>
<evidence type="ECO:0000313" key="2">
    <source>
        <dbReference type="EMBL" id="PUZ41930.1"/>
    </source>
</evidence>
<name>A0A2T7CEZ5_9POAL</name>
<dbReference type="Proteomes" id="UP000244336">
    <property type="component" value="Chromosome 9"/>
</dbReference>
<feature type="transmembrane region" description="Helical" evidence="1">
    <location>
        <begin position="6"/>
        <end position="29"/>
    </location>
</feature>
<proteinExistence type="predicted"/>